<accession>A0A2S0M9R5</accession>
<dbReference type="RefSeq" id="WP_027895210.1">
    <property type="nucleotide sequence ID" value="NZ_CP027569.1"/>
</dbReference>
<feature type="transmembrane region" description="Helical" evidence="9">
    <location>
        <begin position="976"/>
        <end position="997"/>
    </location>
</feature>
<reference evidence="10 11" key="1">
    <citation type="journal article" date="2018" name="Genome Announc.">
        <title>Complete genomes of two Megasphaera elsdenii strains, NCIMB 702410 and ATCC 25940.</title>
        <authorList>
            <person name="Hatmaker E.A."/>
            <person name="O'Dell K."/>
            <person name="Riley L.A."/>
            <person name="Klingeman D.M."/>
            <person name="Guss A.M."/>
        </authorList>
    </citation>
    <scope>NUCLEOTIDE SEQUENCE [LARGE SCALE GENOMIC DNA]</scope>
    <source>
        <strain evidence="10 11">NCIMB702410</strain>
    </source>
</reference>
<feature type="transmembrane region" description="Helical" evidence="9">
    <location>
        <begin position="894"/>
        <end position="914"/>
    </location>
</feature>
<dbReference type="GO" id="GO:0005886">
    <property type="term" value="C:plasma membrane"/>
    <property type="evidence" value="ECO:0007669"/>
    <property type="project" value="UniProtKB-SubCell"/>
</dbReference>
<dbReference type="GO" id="GO:0015562">
    <property type="term" value="F:efflux transmembrane transporter activity"/>
    <property type="evidence" value="ECO:0007669"/>
    <property type="project" value="InterPro"/>
</dbReference>
<dbReference type="Proteomes" id="UP000238358">
    <property type="component" value="Chromosome"/>
</dbReference>
<dbReference type="SUPFAM" id="SSF82866">
    <property type="entry name" value="Multidrug efflux transporter AcrB transmembrane domain"/>
    <property type="match status" value="2"/>
</dbReference>
<dbReference type="PRINTS" id="PR00702">
    <property type="entry name" value="ACRIFLAVINRP"/>
</dbReference>
<dbReference type="InterPro" id="IPR004764">
    <property type="entry name" value="MdtF-like"/>
</dbReference>
<feature type="transmembrane region" description="Helical" evidence="9">
    <location>
        <begin position="392"/>
        <end position="413"/>
    </location>
</feature>
<dbReference type="Gene3D" id="3.30.70.1430">
    <property type="entry name" value="Multidrug efflux transporter AcrB pore domain"/>
    <property type="match status" value="2"/>
</dbReference>
<feature type="transmembrane region" description="Helical" evidence="9">
    <location>
        <begin position="366"/>
        <end position="386"/>
    </location>
</feature>
<evidence type="ECO:0000256" key="5">
    <source>
        <dbReference type="ARBA" id="ARBA00022519"/>
    </source>
</evidence>
<comment type="similarity">
    <text evidence="2">Belongs to the resistance-nodulation-cell division (RND) (TC 2.A.6) family.</text>
</comment>
<protein>
    <submittedName>
        <fullName evidence="10">Hydrophobe/amphiphile efflux-1 family RND transporter</fullName>
    </submittedName>
</protein>
<evidence type="ECO:0000313" key="10">
    <source>
        <dbReference type="EMBL" id="AVO28173.1"/>
    </source>
</evidence>
<feature type="transmembrane region" description="Helical" evidence="9">
    <location>
        <begin position="442"/>
        <end position="467"/>
    </location>
</feature>
<gene>
    <name evidence="10" type="ORF">C6Y28_11340</name>
</gene>
<feature type="transmembrane region" description="Helical" evidence="9">
    <location>
        <begin position="1009"/>
        <end position="1034"/>
    </location>
</feature>
<evidence type="ECO:0000256" key="2">
    <source>
        <dbReference type="ARBA" id="ARBA00010942"/>
    </source>
</evidence>
<keyword evidence="4" id="KW-1003">Cell membrane</keyword>
<keyword evidence="5" id="KW-0997">Cell inner membrane</keyword>
<evidence type="ECO:0000256" key="4">
    <source>
        <dbReference type="ARBA" id="ARBA00022475"/>
    </source>
</evidence>
<dbReference type="InterPro" id="IPR027463">
    <property type="entry name" value="AcrB_DN_DC_subdom"/>
</dbReference>
<feature type="transmembrane region" description="Helical" evidence="9">
    <location>
        <begin position="343"/>
        <end position="359"/>
    </location>
</feature>
<feature type="transmembrane region" description="Helical" evidence="9">
    <location>
        <begin position="473"/>
        <end position="497"/>
    </location>
</feature>
<dbReference type="GO" id="GO:0042910">
    <property type="term" value="F:xenobiotic transmembrane transporter activity"/>
    <property type="evidence" value="ECO:0007669"/>
    <property type="project" value="TreeGrafter"/>
</dbReference>
<keyword evidence="6 9" id="KW-0812">Transmembrane</keyword>
<keyword evidence="8 9" id="KW-0472">Membrane</keyword>
<keyword evidence="3" id="KW-0813">Transport</keyword>
<dbReference type="Gene3D" id="3.30.2090.10">
    <property type="entry name" value="Multidrug efflux transporter AcrB TolC docking domain, DN and DC subdomains"/>
    <property type="match status" value="2"/>
</dbReference>
<feature type="transmembrane region" description="Helical" evidence="9">
    <location>
        <begin position="540"/>
        <end position="559"/>
    </location>
</feature>
<feature type="transmembrane region" description="Helical" evidence="9">
    <location>
        <begin position="12"/>
        <end position="33"/>
    </location>
</feature>
<evidence type="ECO:0000256" key="6">
    <source>
        <dbReference type="ARBA" id="ARBA00022692"/>
    </source>
</evidence>
<evidence type="ECO:0000256" key="3">
    <source>
        <dbReference type="ARBA" id="ARBA00022448"/>
    </source>
</evidence>
<dbReference type="PANTHER" id="PTHR32063:SF11">
    <property type="entry name" value="CATION OR DRUG EFFLUX SYSTEM PROTEIN"/>
    <property type="match status" value="1"/>
</dbReference>
<dbReference type="Gene3D" id="3.30.70.1440">
    <property type="entry name" value="Multidrug efflux transporter AcrB pore domain"/>
    <property type="match status" value="1"/>
</dbReference>
<evidence type="ECO:0000313" key="11">
    <source>
        <dbReference type="Proteomes" id="UP000238358"/>
    </source>
</evidence>
<dbReference type="SUPFAM" id="SSF82693">
    <property type="entry name" value="Multidrug efflux transporter AcrB pore domain, PN1, PN2, PC1 and PC2 subdomains"/>
    <property type="match status" value="3"/>
</dbReference>
<evidence type="ECO:0000256" key="9">
    <source>
        <dbReference type="SAM" id="Phobius"/>
    </source>
</evidence>
<dbReference type="InterPro" id="IPR001036">
    <property type="entry name" value="Acrflvin-R"/>
</dbReference>
<proteinExistence type="inferred from homology"/>
<dbReference type="EMBL" id="CP027569">
    <property type="protein sequence ID" value="AVO28173.1"/>
    <property type="molecule type" value="Genomic_DNA"/>
</dbReference>
<evidence type="ECO:0000256" key="7">
    <source>
        <dbReference type="ARBA" id="ARBA00022989"/>
    </source>
</evidence>
<comment type="subcellular location">
    <subcellularLocation>
        <location evidence="1">Cell inner membrane</location>
        <topology evidence="1">Multi-pass membrane protein</topology>
    </subcellularLocation>
</comment>
<dbReference type="FunFam" id="1.20.1640.10:FF:000001">
    <property type="entry name" value="Efflux pump membrane transporter"/>
    <property type="match status" value="1"/>
</dbReference>
<feature type="transmembrane region" description="Helical" evidence="9">
    <location>
        <begin position="871"/>
        <end position="887"/>
    </location>
</feature>
<keyword evidence="7 9" id="KW-1133">Transmembrane helix</keyword>
<dbReference type="Pfam" id="PF00873">
    <property type="entry name" value="ACR_tran"/>
    <property type="match status" value="1"/>
</dbReference>
<feature type="transmembrane region" description="Helical" evidence="9">
    <location>
        <begin position="934"/>
        <end position="956"/>
    </location>
</feature>
<evidence type="ECO:0000256" key="1">
    <source>
        <dbReference type="ARBA" id="ARBA00004429"/>
    </source>
</evidence>
<dbReference type="GO" id="GO:0009636">
    <property type="term" value="P:response to toxic substance"/>
    <property type="evidence" value="ECO:0007669"/>
    <property type="project" value="UniProtKB-ARBA"/>
</dbReference>
<dbReference type="Gene3D" id="3.30.70.1320">
    <property type="entry name" value="Multidrug efflux transporter AcrB pore domain like"/>
    <property type="match status" value="1"/>
</dbReference>
<name>A0A2S0M9R5_MEGEL</name>
<dbReference type="NCBIfam" id="TIGR00915">
    <property type="entry name" value="2A0602"/>
    <property type="match status" value="1"/>
</dbReference>
<dbReference type="AlphaFoldDB" id="A0A2S0M9R5"/>
<evidence type="ECO:0000256" key="8">
    <source>
        <dbReference type="ARBA" id="ARBA00023136"/>
    </source>
</evidence>
<sequence length="1060" mass="113618">MSSFFIRRPIFAIVISIIIVILGALSLLSLPIAQYPQISPPTVNLSTTYTGANATIVNQTVAQVIEDQLKGVDDMSYMSSTSSNDGSYSLSVVFSLDSDGNTDAINVQNDANLAKNSLPSDVQTQGLTVRRSSGDMVLMANLYSPNGTYNQAFLKNYADIYLLDKIQRIDGVGNVNTFGSSYAMRVWLNPEKLAERGLTVSDVVSAIKEQNMSAPAGTIGSLPAPATQEKQYSAKVEGQLTTPEQFGNIILKSASNGQFVYLKDVANIQTGTQNESSNSKINGKTGIGFGIQLSSDANALDTITEVKKVLDQAKETFPPDLDYTIVMDNTNFINASINEVKDTFVESLLLVILVVFVFLQKWRTTLIPVLAVPVSIVGTFASFKILDFTINTLTLFAMVLAIGLVVDDAIVVIENVEEHMSKDKLSAKDATEAAMKEVQGPIIATTAVLASIFIPVAFIGGVTGVLYKQFAVTITISVVISAFVALTLTPALCGVLLKPGDKAIQGGPLGAFFRGFNGAFDHFRDRYTGKVGWMIHHLKYAAVFLILVTGLMGICYQVLPSTFVPDEDQGVFMASITMPEGTSLNQTIKTVDAAAEETRQIPGVKDVMTHAGGSTSNTGNLYVALENWDDRQSNDLSAESIIAKFNKTVVPKHPEARVAAFNPSSLPGMGQEGGWTMQLMDNTGLSDTELGNAANQVVAACSQRPELSGVRTSYATNTPSVAYTVDREKIKNLGIELSDVFTALQTNFGGSSVNDFTQFGRSYKVIVQADTSYRSQADSLKFISVKSSSGKMVPLDTLLTSSMTTGPSSITRFNGVRSVTIQGSAASGYSSGEAMAAAEEAAKSVMPTGMTIEWSGQSREESTSSSSTTKILIMALVFAFLCLAALYESWSMPFAVLFTVPTGIFGAVGSEYIIRQLATLFNANTSGFLNSVYMQIGVIMIIGLAAKNAILIVEFAKERVDKGIDPMEAVVIASKLRLRPILMTAFTAIIGCLPLAFASGAGAGARCGMGVAVVGGMTFATLCGLLLIPAFYIISEKMARNFWKATGLKRIKFKYRMLRR</sequence>
<dbReference type="PANTHER" id="PTHR32063">
    <property type="match status" value="1"/>
</dbReference>
<dbReference type="SUPFAM" id="SSF82714">
    <property type="entry name" value="Multidrug efflux transporter AcrB TolC docking domain, DN and DC subdomains"/>
    <property type="match status" value="2"/>
</dbReference>
<dbReference type="Gene3D" id="1.20.1640.10">
    <property type="entry name" value="Multidrug efflux transporter AcrB transmembrane domain"/>
    <property type="match status" value="2"/>
</dbReference>
<dbReference type="NCBIfam" id="NF000282">
    <property type="entry name" value="RND_permease_1"/>
    <property type="match status" value="1"/>
</dbReference>
<dbReference type="OrthoDB" id="8270at2"/>
<organism evidence="10 11">
    <name type="scientific">Megasphaera elsdenii</name>
    <dbReference type="NCBI Taxonomy" id="907"/>
    <lineage>
        <taxon>Bacteria</taxon>
        <taxon>Bacillati</taxon>
        <taxon>Bacillota</taxon>
        <taxon>Negativicutes</taxon>
        <taxon>Veillonellales</taxon>
        <taxon>Veillonellaceae</taxon>
        <taxon>Megasphaera</taxon>
    </lineage>
</organism>